<dbReference type="InterPro" id="IPR016181">
    <property type="entry name" value="Acyl_CoA_acyltransferase"/>
</dbReference>
<dbReference type="PROSITE" id="PS51186">
    <property type="entry name" value="GNAT"/>
    <property type="match status" value="1"/>
</dbReference>
<keyword evidence="2" id="KW-0808">Transferase</keyword>
<dbReference type="PANTHER" id="PTHR41700">
    <property type="entry name" value="GCN5-RELATED N-ACETYLTRANSFERASE"/>
    <property type="match status" value="1"/>
</dbReference>
<evidence type="ECO:0000313" key="3">
    <source>
        <dbReference type="Proteomes" id="UP000034166"/>
    </source>
</evidence>
<name>A0A0M2SUR3_9BACI</name>
<proteinExistence type="predicted"/>
<dbReference type="Gene3D" id="3.40.630.30">
    <property type="match status" value="1"/>
</dbReference>
<dbReference type="CDD" id="cd04301">
    <property type="entry name" value="NAT_SF"/>
    <property type="match status" value="1"/>
</dbReference>
<evidence type="ECO:0000259" key="1">
    <source>
        <dbReference type="PROSITE" id="PS51186"/>
    </source>
</evidence>
<gene>
    <name evidence="2" type="ORF">WQ57_12015</name>
</gene>
<protein>
    <submittedName>
        <fullName evidence="2">Acetyltransferase</fullName>
    </submittedName>
</protein>
<keyword evidence="3" id="KW-1185">Reference proteome</keyword>
<dbReference type="InterPro" id="IPR000182">
    <property type="entry name" value="GNAT_dom"/>
</dbReference>
<dbReference type="Pfam" id="PF00583">
    <property type="entry name" value="Acetyltransf_1"/>
    <property type="match status" value="1"/>
</dbReference>
<evidence type="ECO:0000313" key="2">
    <source>
        <dbReference type="EMBL" id="KKK37893.1"/>
    </source>
</evidence>
<dbReference type="AlphaFoldDB" id="A0A0M2SUR3"/>
<dbReference type="InterPro" id="IPR038764">
    <property type="entry name" value="GNAT_N_AcTrfase_prd"/>
</dbReference>
<dbReference type="EMBL" id="LAYY01000011">
    <property type="protein sequence ID" value="KKK37893.1"/>
    <property type="molecule type" value="Genomic_DNA"/>
</dbReference>
<dbReference type="SUPFAM" id="SSF55729">
    <property type="entry name" value="Acyl-CoA N-acyltransferases (Nat)"/>
    <property type="match status" value="1"/>
</dbReference>
<dbReference type="PANTHER" id="PTHR41700:SF1">
    <property type="entry name" value="N-ACETYLTRANSFERASE DOMAIN-CONTAINING PROTEIN"/>
    <property type="match status" value="1"/>
</dbReference>
<accession>A0A0M2SUR3</accession>
<sequence length="282" mass="31596">MVRRGVRSVNQLDLSSIEIRNLDTIAELEEVRRLETLVWSLEDSVPVNQSVAVVKNGGFILGAYLEGKLVGFQYSFPGFDGSKVYLCSHSLGIHPEYRRYGIGEKLKKAQKELAAAKGYKLITWTYDPLETVNGNLNLHKLGAKCTCYLENVYGEMADGLNDGLPTDRFLVEWKTDSPVGPPTVVIDGLKLVIITIIARNLLIPGETDFTLKDDKLLVPVPGNFQEIKKADFSLALAWRNKTREVFAHFLGEGWVVSDLVKDPLVPNQYLYLLEREEQPDGN</sequence>
<organism evidence="2 3">
    <name type="scientific">Mesobacillus campisalis</name>
    <dbReference type="NCBI Taxonomy" id="1408103"/>
    <lineage>
        <taxon>Bacteria</taxon>
        <taxon>Bacillati</taxon>
        <taxon>Bacillota</taxon>
        <taxon>Bacilli</taxon>
        <taxon>Bacillales</taxon>
        <taxon>Bacillaceae</taxon>
        <taxon>Mesobacillus</taxon>
    </lineage>
</organism>
<comment type="caution">
    <text evidence="2">The sequence shown here is derived from an EMBL/GenBank/DDBJ whole genome shotgun (WGS) entry which is preliminary data.</text>
</comment>
<feature type="domain" description="N-acetyltransferase" evidence="1">
    <location>
        <begin position="17"/>
        <end position="161"/>
    </location>
</feature>
<reference evidence="2 3" key="1">
    <citation type="submission" date="2015-04" db="EMBL/GenBank/DDBJ databases">
        <title>Taxonomic description and genome sequence of Bacillus campisalis sp. nov., a novel member of the genus Bacillus isolated from solar saltern.</title>
        <authorList>
            <person name="Mathan Kumar R."/>
            <person name="Kaur G."/>
            <person name="Kumar A."/>
            <person name="Singh N.K."/>
            <person name="Kaur N."/>
            <person name="Kumar N."/>
            <person name="Mayilraj S."/>
        </authorList>
    </citation>
    <scope>NUCLEOTIDE SEQUENCE [LARGE SCALE GENOMIC DNA]</scope>
    <source>
        <strain evidence="2 3">SA2-6</strain>
    </source>
</reference>
<dbReference type="GO" id="GO:0016747">
    <property type="term" value="F:acyltransferase activity, transferring groups other than amino-acyl groups"/>
    <property type="evidence" value="ECO:0007669"/>
    <property type="project" value="InterPro"/>
</dbReference>
<dbReference type="PATRIC" id="fig|1408103.3.peg.2700"/>
<dbReference type="Proteomes" id="UP000034166">
    <property type="component" value="Unassembled WGS sequence"/>
</dbReference>